<feature type="compositionally biased region" description="Pro residues" evidence="1">
    <location>
        <begin position="65"/>
        <end position="75"/>
    </location>
</feature>
<evidence type="ECO:0000256" key="1">
    <source>
        <dbReference type="SAM" id="MobiDB-lite"/>
    </source>
</evidence>
<proteinExistence type="predicted"/>
<dbReference type="Proteomes" id="UP000241118">
    <property type="component" value="Unassembled WGS sequence"/>
</dbReference>
<keyword evidence="3" id="KW-1185">Reference proteome</keyword>
<evidence type="ECO:0000313" key="3">
    <source>
        <dbReference type="Proteomes" id="UP000241118"/>
    </source>
</evidence>
<comment type="caution">
    <text evidence="2">The sequence shown here is derived from an EMBL/GenBank/DDBJ whole genome shotgun (WGS) entry which is preliminary data.</text>
</comment>
<organism evidence="2 3">
    <name type="scientific">Saccharothrix carnea</name>
    <dbReference type="NCBI Taxonomy" id="1280637"/>
    <lineage>
        <taxon>Bacteria</taxon>
        <taxon>Bacillati</taxon>
        <taxon>Actinomycetota</taxon>
        <taxon>Actinomycetes</taxon>
        <taxon>Pseudonocardiales</taxon>
        <taxon>Pseudonocardiaceae</taxon>
        <taxon>Saccharothrix</taxon>
    </lineage>
</organism>
<gene>
    <name evidence="2" type="ORF">B0I31_109116</name>
</gene>
<protein>
    <submittedName>
        <fullName evidence="2">Uncharacterized protein</fullName>
    </submittedName>
</protein>
<dbReference type="EMBL" id="PYAX01000009">
    <property type="protein sequence ID" value="PSL53326.1"/>
    <property type="molecule type" value="Genomic_DNA"/>
</dbReference>
<reference evidence="2 3" key="1">
    <citation type="submission" date="2018-03" db="EMBL/GenBank/DDBJ databases">
        <title>Genomic Encyclopedia of Type Strains, Phase III (KMG-III): the genomes of soil and plant-associated and newly described type strains.</title>
        <authorList>
            <person name="Whitman W."/>
        </authorList>
    </citation>
    <scope>NUCLEOTIDE SEQUENCE [LARGE SCALE GENOMIC DNA]</scope>
    <source>
        <strain evidence="2 3">CGMCC 4.7097</strain>
    </source>
</reference>
<name>A0A2P8I4C7_SACCR</name>
<sequence>MTEMMSGVENPEDAKAKAALKGLDEQLVGRTRAGGLKLRSRIEYPTGHEPVNDIAGNLGPSANTPKPPRPAPAVP</sequence>
<accession>A0A2P8I4C7</accession>
<feature type="region of interest" description="Disordered" evidence="1">
    <location>
        <begin position="39"/>
        <end position="75"/>
    </location>
</feature>
<dbReference type="AlphaFoldDB" id="A0A2P8I4C7"/>
<evidence type="ECO:0000313" key="2">
    <source>
        <dbReference type="EMBL" id="PSL53326.1"/>
    </source>
</evidence>